<dbReference type="EMBL" id="JBBDHD010000001">
    <property type="protein sequence ID" value="MFH7593538.1"/>
    <property type="molecule type" value="Genomic_DNA"/>
</dbReference>
<keyword evidence="3" id="KW-1185">Reference proteome</keyword>
<feature type="compositionally biased region" description="Pro residues" evidence="1">
    <location>
        <begin position="128"/>
        <end position="141"/>
    </location>
</feature>
<dbReference type="Proteomes" id="UP001610631">
    <property type="component" value="Unassembled WGS sequence"/>
</dbReference>
<feature type="compositionally biased region" description="Pro residues" evidence="1">
    <location>
        <begin position="220"/>
        <end position="234"/>
    </location>
</feature>
<feature type="region of interest" description="Disordered" evidence="1">
    <location>
        <begin position="1"/>
        <end position="20"/>
    </location>
</feature>
<feature type="compositionally biased region" description="Pro residues" evidence="1">
    <location>
        <begin position="262"/>
        <end position="272"/>
    </location>
</feature>
<comment type="caution">
    <text evidence="2">The sequence shown here is derived from an EMBL/GenBank/DDBJ whole genome shotgun (WGS) entry which is preliminary data.</text>
</comment>
<feature type="compositionally biased region" description="Basic and acidic residues" evidence="1">
    <location>
        <begin position="276"/>
        <end position="289"/>
    </location>
</feature>
<feature type="region of interest" description="Disordered" evidence="1">
    <location>
        <begin position="218"/>
        <end position="239"/>
    </location>
</feature>
<organism evidence="2 3">
    <name type="scientific">Streptomyces racemochromogenes</name>
    <dbReference type="NCBI Taxonomy" id="67353"/>
    <lineage>
        <taxon>Bacteria</taxon>
        <taxon>Bacillati</taxon>
        <taxon>Actinomycetota</taxon>
        <taxon>Actinomycetes</taxon>
        <taxon>Kitasatosporales</taxon>
        <taxon>Streptomycetaceae</taxon>
        <taxon>Streptomyces</taxon>
    </lineage>
</organism>
<feature type="region of interest" description="Disordered" evidence="1">
    <location>
        <begin position="122"/>
        <end position="145"/>
    </location>
</feature>
<evidence type="ECO:0000256" key="1">
    <source>
        <dbReference type="SAM" id="MobiDB-lite"/>
    </source>
</evidence>
<accession>A0ABW7P5D8</accession>
<sequence length="289" mass="30773">MDDVQLSAAPHPLAKPGYGKIAAPEQAPRTARDFAHLPAREAAVAGYLDRLPDGADISVKTLAAVLPLWGQCALRTALNRLATAGHLHRVRQRLPGESTRWVTRTFFSRTPRDGAWWARFTQRDSPAPTAPPPPPQVPPAPADADAHPDAYALLASLGRAAPALALSKADCTALAPLLVPWLARGIAPDRIRLALTAGLPPVVHHPAALLRKRLESKLPAAPPDPAPAAPPPPRAECTECRAPGPPAAFTEGRCRACRPEAPRPPVFTPPLTPAEVRAHAARIREGTRR</sequence>
<gene>
    <name evidence="2" type="ORF">WDV06_00330</name>
</gene>
<evidence type="ECO:0000313" key="2">
    <source>
        <dbReference type="EMBL" id="MFH7593538.1"/>
    </source>
</evidence>
<evidence type="ECO:0000313" key="3">
    <source>
        <dbReference type="Proteomes" id="UP001610631"/>
    </source>
</evidence>
<dbReference type="RefSeq" id="WP_395507524.1">
    <property type="nucleotide sequence ID" value="NZ_JBBDHD010000001.1"/>
</dbReference>
<name>A0ABW7P5D8_9ACTN</name>
<proteinExistence type="predicted"/>
<reference evidence="2 3" key="1">
    <citation type="submission" date="2024-03" db="EMBL/GenBank/DDBJ databases">
        <title>Whole genome sequencing of Streptomyces racemochromogenes, to identify antimicrobial biosynthetic gene clusters.</title>
        <authorList>
            <person name="Suryawanshi P."/>
            <person name="Krishnaraj P.U."/>
            <person name="Arun Y.P."/>
            <person name="Suryawanshi M.P."/>
            <person name="Rakshit O."/>
        </authorList>
    </citation>
    <scope>NUCLEOTIDE SEQUENCE [LARGE SCALE GENOMIC DNA]</scope>
    <source>
        <strain evidence="2 3">AUDT626</strain>
    </source>
</reference>
<feature type="region of interest" description="Disordered" evidence="1">
    <location>
        <begin position="262"/>
        <end position="289"/>
    </location>
</feature>
<protein>
    <recommendedName>
        <fullName evidence="4">MarR family transcriptional regulator</fullName>
    </recommendedName>
</protein>
<evidence type="ECO:0008006" key="4">
    <source>
        <dbReference type="Google" id="ProtNLM"/>
    </source>
</evidence>